<reference evidence="2 3" key="1">
    <citation type="submission" date="2018-05" db="EMBL/GenBank/DDBJ databases">
        <title>A metagenomic window into the 2 km-deep terrestrial subsurface aquifer revealed taxonomically and functionally diverse microbial community comprising novel uncultured bacterial lineages.</title>
        <authorList>
            <person name="Kadnikov V.V."/>
            <person name="Mardanov A.V."/>
            <person name="Beletsky A.V."/>
            <person name="Banks D."/>
            <person name="Pimenov N.V."/>
            <person name="Frank Y.A."/>
            <person name="Karnachuk O.V."/>
            <person name="Ravin N.V."/>
        </authorList>
    </citation>
    <scope>NUCLEOTIDE SEQUENCE [LARGE SCALE GENOMIC DNA]</scope>
    <source>
        <strain evidence="2">BY</strain>
    </source>
</reference>
<sequence>MEFTIVYSNRARRWLIALLLAHVAYAVAFIWRSSFVVQGERFFCLFDDAMISMRYARNLAHGHGLVWNPTGERVEGFTNPLWTLIMAGWHLIPWPMSKASLPIQITSECCLLANLLILARIARQRLSEGFALLSVACAAFYYPLNNWALQGMEVGLLALLFSAGVWSTWQCERSRLSPWIALLPSAVAMLVRPDAAVAHLVFAFYLLWRNPEKRPVIVAAAFVWLLVCVGGQTLFRWVYYGDLAPNTYYLKMTGFPVFWRMTRGTLHAAWFWAKFLWPFAALALWHWVTVSRRTGPAGEGTREESLRRISADTLAPSLLLLGLVGAQTLYSCYVGGDAWERIAGANRFIAPVVPFAFILAFGTLEHLGGVQRLFSRGRSLGLIAYGFAGLVNPNMFFGPSSLAYLVLLEPPLYKADNERNVRLALALREFTQPHATVAVDYAGAPAYFADRQMIDLLGKADRHVARLPAHRNVLGVSRFLEYYPGHLKWDYKYSIGELQPDVVCAIWRRTLGDSHRYLHGTYLQGEIAGFSVYLKKGSPAIRWDQIPFTPTEVAAP</sequence>
<dbReference type="EMBL" id="CP030759">
    <property type="protein sequence ID" value="AXA36236.1"/>
    <property type="molecule type" value="Genomic_DNA"/>
</dbReference>
<feature type="transmembrane region" description="Helical" evidence="1">
    <location>
        <begin position="126"/>
        <end position="144"/>
    </location>
</feature>
<protein>
    <recommendedName>
        <fullName evidence="4">Glycosyltransferase RgtA/B/C/D-like domain-containing protein</fullName>
    </recommendedName>
</protein>
<keyword evidence="1" id="KW-0472">Membrane</keyword>
<feature type="transmembrane region" description="Helical" evidence="1">
    <location>
        <begin position="179"/>
        <end position="208"/>
    </location>
</feature>
<accession>A0A2Z4Y5L0</accession>
<feature type="transmembrane region" description="Helical" evidence="1">
    <location>
        <begin position="101"/>
        <end position="119"/>
    </location>
</feature>
<gene>
    <name evidence="2" type="ORF">BRCON_1459</name>
</gene>
<feature type="transmembrane region" description="Helical" evidence="1">
    <location>
        <begin position="348"/>
        <end position="370"/>
    </location>
</feature>
<feature type="transmembrane region" description="Helical" evidence="1">
    <location>
        <begin position="269"/>
        <end position="288"/>
    </location>
</feature>
<keyword evidence="1" id="KW-0812">Transmembrane</keyword>
<name>A0A2Z4Y5L0_SUMC1</name>
<feature type="transmembrane region" description="Helical" evidence="1">
    <location>
        <begin position="309"/>
        <end position="328"/>
    </location>
</feature>
<feature type="transmembrane region" description="Helical" evidence="1">
    <location>
        <begin position="382"/>
        <end position="407"/>
    </location>
</feature>
<organism evidence="2 3">
    <name type="scientific">Sumerlaea chitinivorans</name>
    <dbReference type="NCBI Taxonomy" id="2250252"/>
    <lineage>
        <taxon>Bacteria</taxon>
        <taxon>Candidatus Sumerlaeota</taxon>
        <taxon>Candidatus Sumerlaeia</taxon>
        <taxon>Candidatus Sumerlaeales</taxon>
        <taxon>Candidatus Sumerlaeaceae</taxon>
        <taxon>Candidatus Sumerlaea</taxon>
    </lineage>
</organism>
<evidence type="ECO:0000313" key="3">
    <source>
        <dbReference type="Proteomes" id="UP000262583"/>
    </source>
</evidence>
<feature type="transmembrane region" description="Helical" evidence="1">
    <location>
        <begin position="215"/>
        <end position="239"/>
    </location>
</feature>
<dbReference type="Proteomes" id="UP000262583">
    <property type="component" value="Chromosome"/>
</dbReference>
<keyword evidence="1" id="KW-1133">Transmembrane helix</keyword>
<evidence type="ECO:0000256" key="1">
    <source>
        <dbReference type="SAM" id="Phobius"/>
    </source>
</evidence>
<dbReference type="KEGG" id="schv:BRCON_1459"/>
<evidence type="ECO:0000313" key="2">
    <source>
        <dbReference type="EMBL" id="AXA36236.1"/>
    </source>
</evidence>
<dbReference type="AlphaFoldDB" id="A0A2Z4Y5L0"/>
<proteinExistence type="predicted"/>
<evidence type="ECO:0008006" key="4">
    <source>
        <dbReference type="Google" id="ProtNLM"/>
    </source>
</evidence>